<name>I4D6W0_DESAJ</name>
<sequence>MQYTQFGKTGLNVSRFGLGCMRFPSSEKDAIEMVRYALDHGVNYIDTAYMYKDSEIITGKALKDGYRNKTFIATKNPIWHISKHEDFEKYLDEELKRLGTEYIDVYLLHNLSHDNWEKVRKFDGFSFLDKMVQKGKIRHKAFSFHGTLSAFKEIVDTFDWEMAQIQLNILDETLQAGVEGLKYAADKGVAMVIMEPLRGGFMLNNVPEEVYDLISHYPEKRSLVEWCFRWLYNMPEVSVILSGTNTLEQLKDNLRIFNDSAPNVMTEEDQNLIKKIRGIFESKNSIGCTGCRYCMPCPQGVSIPEIFRLYNSNQLMKSHWVDKGVYRISLLPSGSGADQCISCELCMEQCPQGLNIPILLKKVHEEFTAQP</sequence>
<dbReference type="Pfam" id="PF00248">
    <property type="entry name" value="Aldo_ket_red"/>
    <property type="match status" value="1"/>
</dbReference>
<dbReference type="CDD" id="cd19096">
    <property type="entry name" value="AKR_Fe-S_oxidoreductase"/>
    <property type="match status" value="1"/>
</dbReference>
<dbReference type="InterPro" id="IPR017900">
    <property type="entry name" value="4Fe4S_Fe_S_CS"/>
</dbReference>
<evidence type="ECO:0000259" key="4">
    <source>
        <dbReference type="Pfam" id="PF00248"/>
    </source>
</evidence>
<evidence type="ECO:0000313" key="6">
    <source>
        <dbReference type="EMBL" id="AFM41534.1"/>
    </source>
</evidence>
<accession>I4D6W0</accession>
<keyword evidence="2" id="KW-0408">Iron</keyword>
<keyword evidence="1" id="KW-0479">Metal-binding</keyword>
<evidence type="ECO:0000256" key="3">
    <source>
        <dbReference type="ARBA" id="ARBA00023014"/>
    </source>
</evidence>
<keyword evidence="3" id="KW-0411">Iron-sulfur</keyword>
<dbReference type="RefSeq" id="WP_014827531.1">
    <property type="nucleotide sequence ID" value="NC_018068.1"/>
</dbReference>
<evidence type="ECO:0000256" key="2">
    <source>
        <dbReference type="ARBA" id="ARBA00023004"/>
    </source>
</evidence>
<dbReference type="InterPro" id="IPR017896">
    <property type="entry name" value="4Fe4S_Fe-S-bd"/>
</dbReference>
<dbReference type="PROSITE" id="PS00198">
    <property type="entry name" value="4FE4S_FER_1"/>
    <property type="match status" value="1"/>
</dbReference>
<gene>
    <name evidence="6" type="ordered locus">Desaci_2601</name>
</gene>
<dbReference type="Gene3D" id="3.20.20.100">
    <property type="entry name" value="NADP-dependent oxidoreductase domain"/>
    <property type="match status" value="1"/>
</dbReference>
<dbReference type="GO" id="GO:0046872">
    <property type="term" value="F:metal ion binding"/>
    <property type="evidence" value="ECO:0007669"/>
    <property type="project" value="UniProtKB-KW"/>
</dbReference>
<evidence type="ECO:0000259" key="5">
    <source>
        <dbReference type="Pfam" id="PF13187"/>
    </source>
</evidence>
<dbReference type="HOGENOM" id="CLU_023205_3_2_9"/>
<keyword evidence="7" id="KW-1185">Reference proteome</keyword>
<organism evidence="6 7">
    <name type="scientific">Desulfosporosinus acidiphilus (strain DSM 22704 / JCM 16185 / SJ4)</name>
    <dbReference type="NCBI Taxonomy" id="646529"/>
    <lineage>
        <taxon>Bacteria</taxon>
        <taxon>Bacillati</taxon>
        <taxon>Bacillota</taxon>
        <taxon>Clostridia</taxon>
        <taxon>Eubacteriales</taxon>
        <taxon>Desulfitobacteriaceae</taxon>
        <taxon>Desulfosporosinus</taxon>
    </lineage>
</organism>
<dbReference type="Pfam" id="PF13187">
    <property type="entry name" value="Fer4_9"/>
    <property type="match status" value="1"/>
</dbReference>
<dbReference type="AlphaFoldDB" id="I4D6W0"/>
<dbReference type="InterPro" id="IPR023210">
    <property type="entry name" value="NADP_OxRdtase_dom"/>
</dbReference>
<reference evidence="6 7" key="1">
    <citation type="journal article" date="2012" name="J. Bacteriol.">
        <title>Complete genome sequences of Desulfosporosinus orientis DSM765T, Desulfosporosinus youngiae DSM17734T, Desulfosporosinus meridiei DSM13257T, and Desulfosporosinus acidiphilus DSM22704T.</title>
        <authorList>
            <person name="Pester M."/>
            <person name="Brambilla E."/>
            <person name="Alazard D."/>
            <person name="Rattei T."/>
            <person name="Weinmaier T."/>
            <person name="Han J."/>
            <person name="Lucas S."/>
            <person name="Lapidus A."/>
            <person name="Cheng J.F."/>
            <person name="Goodwin L."/>
            <person name="Pitluck S."/>
            <person name="Peters L."/>
            <person name="Ovchinnikova G."/>
            <person name="Teshima H."/>
            <person name="Detter J.C."/>
            <person name="Han C.S."/>
            <person name="Tapia R."/>
            <person name="Land M.L."/>
            <person name="Hauser L."/>
            <person name="Kyrpides N.C."/>
            <person name="Ivanova N.N."/>
            <person name="Pagani I."/>
            <person name="Huntmann M."/>
            <person name="Wei C.L."/>
            <person name="Davenport K.W."/>
            <person name="Daligault H."/>
            <person name="Chain P.S."/>
            <person name="Chen A."/>
            <person name="Mavromatis K."/>
            <person name="Markowitz V."/>
            <person name="Szeto E."/>
            <person name="Mikhailova N."/>
            <person name="Pati A."/>
            <person name="Wagner M."/>
            <person name="Woyke T."/>
            <person name="Ollivier B."/>
            <person name="Klenk H.P."/>
            <person name="Spring S."/>
            <person name="Loy A."/>
        </authorList>
    </citation>
    <scope>NUCLEOTIDE SEQUENCE [LARGE SCALE GENOMIC DNA]</scope>
    <source>
        <strain evidence="7">DSM 22704 / JCM 16185 / SJ4</strain>
    </source>
</reference>
<protein>
    <submittedName>
        <fullName evidence="6">Putative oxidoreductase of aldo/keto reductase family</fullName>
    </submittedName>
</protein>
<dbReference type="PANTHER" id="PTHR43312:SF2">
    <property type="entry name" value="OXIDOREDUCTASE"/>
    <property type="match status" value="1"/>
</dbReference>
<dbReference type="STRING" id="646529.Desaci_2601"/>
<dbReference type="GO" id="GO:0051536">
    <property type="term" value="F:iron-sulfur cluster binding"/>
    <property type="evidence" value="ECO:0007669"/>
    <property type="project" value="UniProtKB-KW"/>
</dbReference>
<dbReference type="KEGG" id="dai:Desaci_2601"/>
<feature type="domain" description="NADP-dependent oxidoreductase" evidence="4">
    <location>
        <begin position="17"/>
        <end position="258"/>
    </location>
</feature>
<dbReference type="OrthoDB" id="9773828at2"/>
<dbReference type="PANTHER" id="PTHR43312">
    <property type="entry name" value="D-THREO-ALDOSE 1-DEHYDROGENASE"/>
    <property type="match status" value="1"/>
</dbReference>
<proteinExistence type="predicted"/>
<evidence type="ECO:0000313" key="7">
    <source>
        <dbReference type="Proteomes" id="UP000002892"/>
    </source>
</evidence>
<dbReference type="InterPro" id="IPR053135">
    <property type="entry name" value="AKR2_Oxidoreductase"/>
</dbReference>
<dbReference type="InterPro" id="IPR036812">
    <property type="entry name" value="NAD(P)_OxRdtase_dom_sf"/>
</dbReference>
<dbReference type="EMBL" id="CP003639">
    <property type="protein sequence ID" value="AFM41534.1"/>
    <property type="molecule type" value="Genomic_DNA"/>
</dbReference>
<dbReference type="eggNOG" id="COG1453">
    <property type="taxonomic scope" value="Bacteria"/>
</dbReference>
<feature type="domain" description="4Fe-4S ferredoxin-type" evidence="5">
    <location>
        <begin position="288"/>
        <end position="353"/>
    </location>
</feature>
<dbReference type="SUPFAM" id="SSF51430">
    <property type="entry name" value="NAD(P)-linked oxidoreductase"/>
    <property type="match status" value="1"/>
</dbReference>
<dbReference type="Proteomes" id="UP000002892">
    <property type="component" value="Chromosome"/>
</dbReference>
<dbReference type="SUPFAM" id="SSF46548">
    <property type="entry name" value="alpha-helical ferredoxin"/>
    <property type="match status" value="1"/>
</dbReference>
<evidence type="ECO:0000256" key="1">
    <source>
        <dbReference type="ARBA" id="ARBA00022723"/>
    </source>
</evidence>